<keyword evidence="2" id="KW-0217">Developmental protein</keyword>
<dbReference type="Gene3D" id="6.10.250.980">
    <property type="match status" value="1"/>
</dbReference>
<dbReference type="GO" id="GO:0003677">
    <property type="term" value="F:DNA binding"/>
    <property type="evidence" value="ECO:0007669"/>
    <property type="project" value="UniProtKB-KW"/>
</dbReference>
<feature type="compositionally biased region" description="Acidic residues" evidence="10">
    <location>
        <begin position="12"/>
        <end position="21"/>
    </location>
</feature>
<dbReference type="Proteomes" id="UP001059041">
    <property type="component" value="Linkage Group LG16"/>
</dbReference>
<evidence type="ECO:0000256" key="4">
    <source>
        <dbReference type="ARBA" id="ARBA00022976"/>
    </source>
</evidence>
<gene>
    <name evidence="13" type="ORF">IRJ41_003674</name>
</gene>
<dbReference type="GO" id="GO:0006355">
    <property type="term" value="P:regulation of DNA-templated transcription"/>
    <property type="evidence" value="ECO:0007669"/>
    <property type="project" value="InterPro"/>
</dbReference>
<dbReference type="Pfam" id="PF07527">
    <property type="entry name" value="Hairy_orange"/>
    <property type="match status" value="1"/>
</dbReference>
<dbReference type="PROSITE" id="PS51054">
    <property type="entry name" value="ORANGE"/>
    <property type="match status" value="1"/>
</dbReference>
<feature type="compositionally biased region" description="Low complexity" evidence="10">
    <location>
        <begin position="262"/>
        <end position="281"/>
    </location>
</feature>
<keyword evidence="14" id="KW-1185">Reference proteome</keyword>
<dbReference type="Pfam" id="PF00010">
    <property type="entry name" value="HLH"/>
    <property type="match status" value="1"/>
</dbReference>
<name>A0A9W7TKQ8_TRIRA</name>
<dbReference type="PROSITE" id="PS50888">
    <property type="entry name" value="BHLH"/>
    <property type="match status" value="1"/>
</dbReference>
<feature type="domain" description="BHLH" evidence="11">
    <location>
        <begin position="43"/>
        <end position="98"/>
    </location>
</feature>
<dbReference type="InterPro" id="IPR011598">
    <property type="entry name" value="bHLH_dom"/>
</dbReference>
<keyword evidence="4" id="KW-0914">Notch signaling pathway</keyword>
<dbReference type="PANTHER" id="PTHR10985">
    <property type="entry name" value="BASIC HELIX-LOOP-HELIX TRANSCRIPTION FACTOR, HES-RELATED"/>
    <property type="match status" value="1"/>
</dbReference>
<dbReference type="GO" id="GO:0045165">
    <property type="term" value="P:cell fate commitment"/>
    <property type="evidence" value="ECO:0007669"/>
    <property type="project" value="UniProtKB-ARBA"/>
</dbReference>
<protein>
    <submittedName>
        <fullName evidence="13">Hairy/enhancer-of-split related with YRPW motif-like protein</fullName>
    </submittedName>
</protein>
<sequence>MKRPHDYSSPDSDTDELIDVGQEDSYCPVTGSMSPGSTSQILARKKRRGIIEKRRRDRINHSLSELRRLVPSAFEKQGSSKLEKAEILQMTVDHLKLLHAMGGKGFFDARAMAVDYRTLGFRECVGEVVRYLSSLEGVESSDPIGARLVSHLSHCASELDPLLQSPAALPFPPWPWSSFPQLSATTPPGSSAAFPPASRRDLPPHTTAALLGYSSPSLRVGHLSAQGAILSPALTQMHRVPSIPGHPHRLQQHSPGGPTIPSPLQTVPPQSSTSSNSSPSTAHQQVSFRPFAPLGSPTPARRGVGNSSKSAQGWGTEIGAF</sequence>
<evidence type="ECO:0000256" key="9">
    <source>
        <dbReference type="ARBA" id="ARBA00038262"/>
    </source>
</evidence>
<evidence type="ECO:0000259" key="12">
    <source>
        <dbReference type="PROSITE" id="PS51054"/>
    </source>
</evidence>
<evidence type="ECO:0000256" key="2">
    <source>
        <dbReference type="ARBA" id="ARBA00022473"/>
    </source>
</evidence>
<keyword evidence="5" id="KW-0805">Transcription regulation</keyword>
<evidence type="ECO:0000256" key="6">
    <source>
        <dbReference type="ARBA" id="ARBA00023125"/>
    </source>
</evidence>
<keyword evidence="7" id="KW-0804">Transcription</keyword>
<keyword evidence="8" id="KW-0539">Nucleus</keyword>
<dbReference type="SUPFAM" id="SSF158457">
    <property type="entry name" value="Orange domain-like"/>
    <property type="match status" value="1"/>
</dbReference>
<evidence type="ECO:0000313" key="13">
    <source>
        <dbReference type="EMBL" id="KAI7798476.1"/>
    </source>
</evidence>
<comment type="subcellular location">
    <subcellularLocation>
        <location evidence="1">Nucleus</location>
    </subcellularLocation>
</comment>
<dbReference type="InterPro" id="IPR036638">
    <property type="entry name" value="HLH_DNA-bd_sf"/>
</dbReference>
<accession>A0A9W7TKQ8</accession>
<feature type="compositionally biased region" description="Low complexity" evidence="10">
    <location>
        <begin position="180"/>
        <end position="197"/>
    </location>
</feature>
<comment type="caution">
    <text evidence="13">The sequence shown here is derived from an EMBL/GenBank/DDBJ whole genome shotgun (WGS) entry which is preliminary data.</text>
</comment>
<dbReference type="InterPro" id="IPR050370">
    <property type="entry name" value="HES_HEY"/>
</dbReference>
<keyword evidence="6" id="KW-0238">DNA-binding</keyword>
<dbReference type="GO" id="GO:0005634">
    <property type="term" value="C:nucleus"/>
    <property type="evidence" value="ECO:0007669"/>
    <property type="project" value="UniProtKB-SubCell"/>
</dbReference>
<dbReference type="InterPro" id="IPR003650">
    <property type="entry name" value="Orange_dom"/>
</dbReference>
<organism evidence="13 14">
    <name type="scientific">Triplophysa rosa</name>
    <name type="common">Cave loach</name>
    <dbReference type="NCBI Taxonomy" id="992332"/>
    <lineage>
        <taxon>Eukaryota</taxon>
        <taxon>Metazoa</taxon>
        <taxon>Chordata</taxon>
        <taxon>Craniata</taxon>
        <taxon>Vertebrata</taxon>
        <taxon>Euteleostomi</taxon>
        <taxon>Actinopterygii</taxon>
        <taxon>Neopterygii</taxon>
        <taxon>Teleostei</taxon>
        <taxon>Ostariophysi</taxon>
        <taxon>Cypriniformes</taxon>
        <taxon>Nemacheilidae</taxon>
        <taxon>Triplophysa</taxon>
    </lineage>
</organism>
<dbReference type="EMBL" id="JAFHDT010000016">
    <property type="protein sequence ID" value="KAI7798476.1"/>
    <property type="molecule type" value="Genomic_DNA"/>
</dbReference>
<dbReference type="SUPFAM" id="SSF47459">
    <property type="entry name" value="HLH, helix-loop-helix DNA-binding domain"/>
    <property type="match status" value="1"/>
</dbReference>
<evidence type="ECO:0000256" key="8">
    <source>
        <dbReference type="ARBA" id="ARBA00023242"/>
    </source>
</evidence>
<dbReference type="GO" id="GO:0046983">
    <property type="term" value="F:protein dimerization activity"/>
    <property type="evidence" value="ECO:0007669"/>
    <property type="project" value="InterPro"/>
</dbReference>
<evidence type="ECO:0000256" key="7">
    <source>
        <dbReference type="ARBA" id="ARBA00023163"/>
    </source>
</evidence>
<dbReference type="SMART" id="SM00353">
    <property type="entry name" value="HLH"/>
    <property type="match status" value="1"/>
</dbReference>
<evidence type="ECO:0000256" key="1">
    <source>
        <dbReference type="ARBA" id="ARBA00004123"/>
    </source>
</evidence>
<proteinExistence type="inferred from homology"/>
<reference evidence="13" key="1">
    <citation type="submission" date="2021-02" db="EMBL/GenBank/DDBJ databases">
        <title>Comparative genomics reveals that relaxation of natural selection precedes convergent phenotypic evolution of cavefish.</title>
        <authorList>
            <person name="Peng Z."/>
        </authorList>
    </citation>
    <scope>NUCLEOTIDE SEQUENCE</scope>
    <source>
        <tissue evidence="13">Muscle</tissue>
    </source>
</reference>
<feature type="region of interest" description="Disordered" evidence="10">
    <location>
        <begin position="1"/>
        <end position="21"/>
    </location>
</feature>
<feature type="region of interest" description="Disordered" evidence="10">
    <location>
        <begin position="180"/>
        <end position="205"/>
    </location>
</feature>
<feature type="region of interest" description="Disordered" evidence="10">
    <location>
        <begin position="239"/>
        <end position="321"/>
    </location>
</feature>
<keyword evidence="3" id="KW-0678">Repressor</keyword>
<evidence type="ECO:0000256" key="3">
    <source>
        <dbReference type="ARBA" id="ARBA00022491"/>
    </source>
</evidence>
<dbReference type="GO" id="GO:0007219">
    <property type="term" value="P:Notch signaling pathway"/>
    <property type="evidence" value="ECO:0007669"/>
    <property type="project" value="UniProtKB-KW"/>
</dbReference>
<dbReference type="OrthoDB" id="6371181at2759"/>
<evidence type="ECO:0000256" key="10">
    <source>
        <dbReference type="SAM" id="MobiDB-lite"/>
    </source>
</evidence>
<evidence type="ECO:0000256" key="5">
    <source>
        <dbReference type="ARBA" id="ARBA00023015"/>
    </source>
</evidence>
<dbReference type="FunFam" id="4.10.280.10:FF:000012">
    <property type="entry name" value="hairy/enhancer-of-split related with YRPW motif protein 1"/>
    <property type="match status" value="1"/>
</dbReference>
<evidence type="ECO:0000259" key="11">
    <source>
        <dbReference type="PROSITE" id="PS50888"/>
    </source>
</evidence>
<comment type="similarity">
    <text evidence="9">Belongs to the HEY family.</text>
</comment>
<evidence type="ECO:0000313" key="14">
    <source>
        <dbReference type="Proteomes" id="UP001059041"/>
    </source>
</evidence>
<dbReference type="Gene3D" id="4.10.280.10">
    <property type="entry name" value="Helix-loop-helix DNA-binding domain"/>
    <property type="match status" value="1"/>
</dbReference>
<dbReference type="SMART" id="SM00511">
    <property type="entry name" value="ORANGE"/>
    <property type="match status" value="1"/>
</dbReference>
<feature type="domain" description="Orange" evidence="12">
    <location>
        <begin position="120"/>
        <end position="152"/>
    </location>
</feature>
<dbReference type="AlphaFoldDB" id="A0A9W7TKQ8"/>